<keyword evidence="4 5" id="KW-0949">S-adenosyl-L-methionine</keyword>
<protein>
    <recommendedName>
        <fullName evidence="5">Protein-lysine N-methyltransferase PFFCH_00455</fullName>
        <ecNumber evidence="5">2.1.1.-</ecNumber>
    </recommendedName>
</protein>
<dbReference type="GO" id="GO:0005737">
    <property type="term" value="C:cytoplasm"/>
    <property type="evidence" value="ECO:0007669"/>
    <property type="project" value="UniProtKB-SubCell"/>
</dbReference>
<feature type="domain" description="Methyltransferase" evidence="6">
    <location>
        <begin position="55"/>
        <end position="231"/>
    </location>
</feature>
<dbReference type="PANTHER" id="PTHR12843">
    <property type="entry name" value="PROTEIN-LYSINE N-METHYLTRANSFERASE METTL10"/>
    <property type="match status" value="1"/>
</dbReference>
<dbReference type="InterPro" id="IPR025714">
    <property type="entry name" value="Methyltranfer_dom"/>
</dbReference>
<reference evidence="7 8" key="2">
    <citation type="submission" date="2013-02" db="EMBL/GenBank/DDBJ databases">
        <title>The Genome Sequence of Plasmodium falciparum FCH/4.</title>
        <authorList>
            <consortium name="The Broad Institute Genome Sequencing Platform"/>
            <consortium name="The Broad Institute Genome Sequencing Center for Infectious Disease"/>
            <person name="Neafsey D."/>
            <person name="Cheeseman I."/>
            <person name="Volkman S."/>
            <person name="Adams J."/>
            <person name="Walker B."/>
            <person name="Young S.K."/>
            <person name="Zeng Q."/>
            <person name="Gargeya S."/>
            <person name="Fitzgerald M."/>
            <person name="Haas B."/>
            <person name="Abouelleil A."/>
            <person name="Alvarado L."/>
            <person name="Arachchi H.M."/>
            <person name="Berlin A.M."/>
            <person name="Chapman S.B."/>
            <person name="Dewar J."/>
            <person name="Goldberg J."/>
            <person name="Griggs A."/>
            <person name="Gujja S."/>
            <person name="Hansen M."/>
            <person name="Howarth C."/>
            <person name="Imamovic A."/>
            <person name="Larimer J."/>
            <person name="McCowan C."/>
            <person name="Murphy C."/>
            <person name="Neiman D."/>
            <person name="Pearson M."/>
            <person name="Priest M."/>
            <person name="Roberts A."/>
            <person name="Saif S."/>
            <person name="Shea T."/>
            <person name="Sisk P."/>
            <person name="Sykes S."/>
            <person name="Wortman J."/>
            <person name="Nusbaum C."/>
            <person name="Birren B."/>
        </authorList>
    </citation>
    <scope>NUCLEOTIDE SEQUENCE [LARGE SCALE GENOMIC DNA]</scope>
    <source>
        <strain evidence="7 8">FCH/4</strain>
    </source>
</reference>
<organism evidence="7 8">
    <name type="scientific">Plasmodium falciparum FCH/4</name>
    <dbReference type="NCBI Taxonomy" id="1036724"/>
    <lineage>
        <taxon>Eukaryota</taxon>
        <taxon>Sar</taxon>
        <taxon>Alveolata</taxon>
        <taxon>Apicomplexa</taxon>
        <taxon>Aconoidasida</taxon>
        <taxon>Haemosporida</taxon>
        <taxon>Plasmodiidae</taxon>
        <taxon>Plasmodium</taxon>
        <taxon>Plasmodium (Laverania)</taxon>
    </lineage>
</organism>
<dbReference type="GO" id="GO:0016279">
    <property type="term" value="F:protein-lysine N-methyltransferase activity"/>
    <property type="evidence" value="ECO:0007669"/>
    <property type="project" value="UniProtKB-UniRule"/>
</dbReference>
<evidence type="ECO:0000256" key="1">
    <source>
        <dbReference type="ARBA" id="ARBA00022490"/>
    </source>
</evidence>
<dbReference type="InterPro" id="IPR026635">
    <property type="entry name" value="Efm4/METTL10"/>
</dbReference>
<dbReference type="SUPFAM" id="SSF53335">
    <property type="entry name" value="S-adenosyl-L-methionine-dependent methyltransferases"/>
    <property type="match status" value="1"/>
</dbReference>
<dbReference type="EC" id="2.1.1.-" evidence="5"/>
<evidence type="ECO:0000256" key="4">
    <source>
        <dbReference type="ARBA" id="ARBA00022691"/>
    </source>
</evidence>
<dbReference type="CDD" id="cd02440">
    <property type="entry name" value="AdoMet_MTases"/>
    <property type="match status" value="1"/>
</dbReference>
<dbReference type="Proteomes" id="UP000030656">
    <property type="component" value="Unassembled WGS sequence"/>
</dbReference>
<evidence type="ECO:0000313" key="8">
    <source>
        <dbReference type="Proteomes" id="UP000030656"/>
    </source>
</evidence>
<dbReference type="OrthoDB" id="540004at2759"/>
<comment type="function">
    <text evidence="5">S-adenosyl-L-methionine-dependent protein-lysine N-methyltransferase that methylates elongation factor 1-alpha.</text>
</comment>
<dbReference type="GO" id="GO:0032259">
    <property type="term" value="P:methylation"/>
    <property type="evidence" value="ECO:0007669"/>
    <property type="project" value="UniProtKB-KW"/>
</dbReference>
<reference evidence="7 8" key="1">
    <citation type="submission" date="2013-02" db="EMBL/GenBank/DDBJ databases">
        <title>The Genome Annotation of Plasmodium falciparum FCH/4.</title>
        <authorList>
            <consortium name="The Broad Institute Genome Sequencing Platform"/>
            <consortium name="The Broad Institute Genome Sequencing Center for Infectious Disease"/>
            <person name="Neafsey D."/>
            <person name="Hoffman S."/>
            <person name="Volkman S."/>
            <person name="Rosenthal P."/>
            <person name="Walker B."/>
            <person name="Young S.K."/>
            <person name="Zeng Q."/>
            <person name="Gargeya S."/>
            <person name="Fitzgerald M."/>
            <person name="Haas B."/>
            <person name="Abouelleil A."/>
            <person name="Allen A.W."/>
            <person name="Alvarado L."/>
            <person name="Arachchi H.M."/>
            <person name="Berlin A.M."/>
            <person name="Chapman S.B."/>
            <person name="Gainer-Dewar J."/>
            <person name="Goldberg J."/>
            <person name="Griggs A."/>
            <person name="Gujja S."/>
            <person name="Hansen M."/>
            <person name="Howarth C."/>
            <person name="Imamovic A."/>
            <person name="Ireland A."/>
            <person name="Larimer J."/>
            <person name="McCowan C."/>
            <person name="Murphy C."/>
            <person name="Pearson M."/>
            <person name="Poon T.W."/>
            <person name="Priest M."/>
            <person name="Roberts A."/>
            <person name="Saif S."/>
            <person name="Shea T."/>
            <person name="Sisk P."/>
            <person name="Sykes S."/>
            <person name="Wortman J."/>
            <person name="Nusbaum C."/>
            <person name="Birren B."/>
        </authorList>
    </citation>
    <scope>NUCLEOTIDE SEQUENCE [LARGE SCALE GENOMIC DNA]</scope>
    <source>
        <strain evidence="7 8">FCH/4</strain>
    </source>
</reference>
<evidence type="ECO:0000256" key="2">
    <source>
        <dbReference type="ARBA" id="ARBA00022603"/>
    </source>
</evidence>
<comment type="similarity">
    <text evidence="5">Belongs to the class I-like SAM-binding methyltransferase superfamily. EFM4 family.</text>
</comment>
<gene>
    <name evidence="7" type="ORF">PFFCH_00455</name>
</gene>
<dbReference type="Gene3D" id="3.40.50.150">
    <property type="entry name" value="Vaccinia Virus protein VP39"/>
    <property type="match status" value="1"/>
</dbReference>
<keyword evidence="2 5" id="KW-0489">Methyltransferase</keyword>
<dbReference type="Gene3D" id="3.10.330.10">
    <property type="match status" value="1"/>
</dbReference>
<comment type="subcellular location">
    <subcellularLocation>
        <location evidence="5">Cytoplasm</location>
    </subcellularLocation>
</comment>
<keyword evidence="1 5" id="KW-0963">Cytoplasm</keyword>
<evidence type="ECO:0000313" key="7">
    <source>
        <dbReference type="EMBL" id="ETW32092.1"/>
    </source>
</evidence>
<dbReference type="PANTHER" id="PTHR12843:SF5">
    <property type="entry name" value="EEF1A LYSINE METHYLTRANSFERASE 2"/>
    <property type="match status" value="1"/>
</dbReference>
<evidence type="ECO:0000256" key="5">
    <source>
        <dbReference type="HAMAP-Rule" id="MF_03188"/>
    </source>
</evidence>
<dbReference type="AlphaFoldDB" id="A0A024VUD7"/>
<name>A0A024VUD7_PLAFA</name>
<dbReference type="HAMAP" id="MF_03188">
    <property type="entry name" value="Methyltr_EFM4"/>
    <property type="match status" value="1"/>
</dbReference>
<dbReference type="EMBL" id="KI927811">
    <property type="protein sequence ID" value="ETW32092.1"/>
    <property type="molecule type" value="Genomic_DNA"/>
</dbReference>
<evidence type="ECO:0000256" key="3">
    <source>
        <dbReference type="ARBA" id="ARBA00022679"/>
    </source>
</evidence>
<dbReference type="InterPro" id="IPR029063">
    <property type="entry name" value="SAM-dependent_MTases_sf"/>
</dbReference>
<proteinExistence type="inferred from homology"/>
<sequence>MVSSELHKLSYWEEIYINEKKNYEESNIELEEWFEENCDKIMNWIDNKFSQNEEKKNITILDIGCGNGLFLYKLYEKGFMNLYGFDFSSTAIELAKTIFENSPIYVEVMDICLIDKEIQNSKLNKNYNLINDKGTFDVFFMNNKTNEYFKQISYFLQTNTFFCITSCNACKDELLQIINEFNKNNLKSELVLIDEIFYETITYAGIKGQLITTLIFKYLDLLNWKRLQKILEEKLRYYSCITRNSTISIKHDDVVYYFDVIRIDSEKKKDTEVASIQDADVIFDFVKEKYNS</sequence>
<dbReference type="Pfam" id="PF13847">
    <property type="entry name" value="Methyltransf_31"/>
    <property type="match status" value="1"/>
</dbReference>
<accession>A0A024VUD7</accession>
<keyword evidence="3 5" id="KW-0808">Transferase</keyword>
<evidence type="ECO:0000259" key="6">
    <source>
        <dbReference type="Pfam" id="PF13847"/>
    </source>
</evidence>
<dbReference type="FunFam" id="3.40.50.150:FF:000336">
    <property type="entry name" value="Protein-lysine N-methyltransferase PGSY75_0916600"/>
    <property type="match status" value="1"/>
</dbReference>